<comment type="caution">
    <text evidence="2">The sequence shown here is derived from an EMBL/GenBank/DDBJ whole genome shotgun (WGS) entry which is preliminary data.</text>
</comment>
<dbReference type="Proteomes" id="UP001153269">
    <property type="component" value="Unassembled WGS sequence"/>
</dbReference>
<gene>
    <name evidence="2" type="ORF">PLEPLA_LOCUS27599</name>
</gene>
<evidence type="ECO:0000256" key="1">
    <source>
        <dbReference type="SAM" id="MobiDB-lite"/>
    </source>
</evidence>
<dbReference type="AlphaFoldDB" id="A0A9N7V0C2"/>
<evidence type="ECO:0000313" key="3">
    <source>
        <dbReference type="Proteomes" id="UP001153269"/>
    </source>
</evidence>
<reference evidence="2" key="1">
    <citation type="submission" date="2020-03" db="EMBL/GenBank/DDBJ databases">
        <authorList>
            <person name="Weist P."/>
        </authorList>
    </citation>
    <scope>NUCLEOTIDE SEQUENCE</scope>
</reference>
<proteinExistence type="predicted"/>
<organism evidence="2 3">
    <name type="scientific">Pleuronectes platessa</name>
    <name type="common">European plaice</name>
    <dbReference type="NCBI Taxonomy" id="8262"/>
    <lineage>
        <taxon>Eukaryota</taxon>
        <taxon>Metazoa</taxon>
        <taxon>Chordata</taxon>
        <taxon>Craniata</taxon>
        <taxon>Vertebrata</taxon>
        <taxon>Euteleostomi</taxon>
        <taxon>Actinopterygii</taxon>
        <taxon>Neopterygii</taxon>
        <taxon>Teleostei</taxon>
        <taxon>Neoteleostei</taxon>
        <taxon>Acanthomorphata</taxon>
        <taxon>Carangaria</taxon>
        <taxon>Pleuronectiformes</taxon>
        <taxon>Pleuronectoidei</taxon>
        <taxon>Pleuronectidae</taxon>
        <taxon>Pleuronectes</taxon>
    </lineage>
</organism>
<name>A0A9N7V0C2_PLEPL</name>
<accession>A0A9N7V0C2</accession>
<sequence length="137" mass="13894">MAGGGRCDNDRLFSQALGLTGGRSQILQPERGGFVRPRSGAGVGAEVSSRCPGGAVIGLSTPEPRGLGGGGSERVSTPCDVQRPPTPTIAKDSVGVKMPHLISSSGLAVVKLIPVVDTLTGQRSQCSNELGRGEEDG</sequence>
<dbReference type="EMBL" id="CADEAL010002336">
    <property type="protein sequence ID" value="CAB1439831.1"/>
    <property type="molecule type" value="Genomic_DNA"/>
</dbReference>
<evidence type="ECO:0000313" key="2">
    <source>
        <dbReference type="EMBL" id="CAB1439831.1"/>
    </source>
</evidence>
<feature type="region of interest" description="Disordered" evidence="1">
    <location>
        <begin position="59"/>
        <end position="92"/>
    </location>
</feature>
<keyword evidence="3" id="KW-1185">Reference proteome</keyword>
<protein>
    <submittedName>
        <fullName evidence="2">Uncharacterized protein</fullName>
    </submittedName>
</protein>